<keyword evidence="2" id="KW-1185">Reference proteome</keyword>
<dbReference type="EMBL" id="JAOQAZ010000005">
    <property type="protein sequence ID" value="KAJ4266520.1"/>
    <property type="molecule type" value="Genomic_DNA"/>
</dbReference>
<comment type="caution">
    <text evidence="1">The sequence shown here is derived from an EMBL/GenBank/DDBJ whole genome shotgun (WGS) entry which is preliminary data.</text>
</comment>
<name>A0A9W8S956_9HYPO</name>
<evidence type="ECO:0008006" key="3">
    <source>
        <dbReference type="Google" id="ProtNLM"/>
    </source>
</evidence>
<dbReference type="Proteomes" id="UP001152049">
    <property type="component" value="Unassembled WGS sequence"/>
</dbReference>
<accession>A0A9W8S956</accession>
<proteinExistence type="predicted"/>
<protein>
    <recommendedName>
        <fullName evidence="3">F-box domain-containing protein</fullName>
    </recommendedName>
</protein>
<organism evidence="1 2">
    <name type="scientific">Fusarium torreyae</name>
    <dbReference type="NCBI Taxonomy" id="1237075"/>
    <lineage>
        <taxon>Eukaryota</taxon>
        <taxon>Fungi</taxon>
        <taxon>Dikarya</taxon>
        <taxon>Ascomycota</taxon>
        <taxon>Pezizomycotina</taxon>
        <taxon>Sordariomycetes</taxon>
        <taxon>Hypocreomycetidae</taxon>
        <taxon>Hypocreales</taxon>
        <taxon>Nectriaceae</taxon>
        <taxon>Fusarium</taxon>
    </lineage>
</organism>
<reference evidence="1" key="1">
    <citation type="submission" date="2022-09" db="EMBL/GenBank/DDBJ databases">
        <title>Fusarium specimens isolated from Avocado Roots.</title>
        <authorList>
            <person name="Stajich J."/>
            <person name="Roper C."/>
            <person name="Heimlech-Rivalta G."/>
        </authorList>
    </citation>
    <scope>NUCLEOTIDE SEQUENCE</scope>
    <source>
        <strain evidence="1">CF00136</strain>
    </source>
</reference>
<dbReference type="AlphaFoldDB" id="A0A9W8S956"/>
<sequence>MANHSSLLDLPFELRDMIWTFSSSTGDANGLLRCCRQIRDEFTPYCILSKDVHQLHRLRIWVDSTHDHGIWLKFDYTWEENGYMHRAIDSVCDMDDPIVQKLMNICRVKETIVHLHAPRRGHFVGALFMMLAKADDAYNMIQTMSRHVDLVQADMGHTSIIFSTQSPQPDQSTKEAKNFWECRSIKALQEPIRKYLHNSGQMPYFYEYFLINNPYRFPRPPTVEYLTWPRRHAYRHEPLRTEVIQKCLRLCERKREKALALDILMPGCDVQRNIAIHSAKMMTGLRDSMVDISNFSLVTDRWEHINYDTANLKSRFQFWLDNLAGPVGGCLDMLRLHRFKTMDESVANFFSRQARKARNARGLAGAATEINRCLRTLFNPVTTEWTRHMRNSCSHLRAVSWATGYSSPSQKLCHRALWLKHYPSGIRGVCTGQRRGSTQTGSMRVTYMGGLFGFIGGGSAQVAARTQLAA</sequence>
<gene>
    <name evidence="1" type="ORF">NW762_004507</name>
</gene>
<dbReference type="OrthoDB" id="5102964at2759"/>
<evidence type="ECO:0000313" key="2">
    <source>
        <dbReference type="Proteomes" id="UP001152049"/>
    </source>
</evidence>
<evidence type="ECO:0000313" key="1">
    <source>
        <dbReference type="EMBL" id="KAJ4266520.1"/>
    </source>
</evidence>